<dbReference type="Gene3D" id="1.10.287.130">
    <property type="match status" value="1"/>
</dbReference>
<dbReference type="SMART" id="SM00388">
    <property type="entry name" value="HisKA"/>
    <property type="match status" value="1"/>
</dbReference>
<dbReference type="CDD" id="cd16919">
    <property type="entry name" value="HATPase_CckA-like"/>
    <property type="match status" value="1"/>
</dbReference>
<dbReference type="SMART" id="SM00091">
    <property type="entry name" value="PAS"/>
    <property type="match status" value="5"/>
</dbReference>
<gene>
    <name evidence="11" type="ORF">MJ956_16605</name>
</gene>
<dbReference type="InterPro" id="IPR052162">
    <property type="entry name" value="Sensor_kinase/Photoreceptor"/>
</dbReference>
<dbReference type="PROSITE" id="PS50109">
    <property type="entry name" value="HIS_KIN"/>
    <property type="match status" value="1"/>
</dbReference>
<evidence type="ECO:0000259" key="10">
    <source>
        <dbReference type="PROSITE" id="PS50113"/>
    </source>
</evidence>
<dbReference type="FunFam" id="3.30.450.20:FF:000099">
    <property type="entry name" value="Sensory box sensor histidine kinase"/>
    <property type="match status" value="1"/>
</dbReference>
<dbReference type="Gene3D" id="2.10.70.100">
    <property type="match status" value="1"/>
</dbReference>
<dbReference type="Pfam" id="PF02518">
    <property type="entry name" value="HATPase_c"/>
    <property type="match status" value="1"/>
</dbReference>
<sequence>MTDQLVKNVAPAIPAFLAGGGEMGERLRSYPWGDTSLGSPHQWPPALTTLVGVMLASNQAMFIAWGPERTFLYNDTYSEILAAKHPDALGRDFLDVWQEIRADLMPIVEQAYSGEPVHMDDITLIMHRKGFREETHFSFSYTPVREETGEVVGFFCPCNEITAQVLAERRLRESEARAKGVLDGMAEGFMLLDPAFRIQDINVEALRHETRPLAALLGHTHWEVYPGTEDSELGRLYKRAMVERAPVALEHCYAWGDGREAWLETRAYPIEDGLAVFFRDVSEQKKADAAARETAERYRLAVRATNDAIWDWHFLSNHVLWNEALETAYGHQPADVEPTGEWWIEQIHPEDRARVDHSIHAAIDGTLESWTEEYRFRRADGAYADVFDRGHVIRDESGRAVRMIGAMLDLTERHRNQAALQASETRFRAFAEALPLVLFTSDADGRYDYTNPFFQIFTGLSPESLEGLGWSVALHPDDRERALAVWKDARASEEPFEIEYRFRRHDGVYRWFLGRCVPARSTQRGAALRWIGTCVEMQDIVEARDAKARQSEELEHLVAERTADRDRIWRLSTDLMLMARFDGTITATNPAWTGLLGWNETDLIGTSFLDLIHPDDFAATQAEAGKLQQGLSTLRFENRYRASDGGYVWLSWTAVPDEQFIHAVARDVTAEKEAAAELERAQEALRQSQKMEAVGQLTGGLAHDFNNLLAGISGSLELMGTRMAQGRVGEIERYLLAAQGAVKRAAALTHRLLAFSRRQTLDPKATNIGALINGMEDLIRRTVGPAIAVESVAGGGVWSVLVDPNQLENALLNLCINARDAMPDGGKITIETANRWLDERAARMLDLAPGQYVSMCVSDNGSGMASDVVEKAFDPFFTTKPIGMGTGLGLSMIYGFARQSGGQVRIYSELGQGTMVCIYLPRHLGECDKVEEAPQIPATEQAPTGQTVLVIDDEPLVRMLVVDTLEDLGYMAIEAGDGPSGMKVIESDARIDLLITDVGLPNGMNGRQVAEAARQLRPGLRVLFITGYAENAVLNHGHLEHGMQVITKPFDMGALTQRIQAAISDE</sequence>
<dbReference type="AlphaFoldDB" id="A0A9X2KGE6"/>
<dbReference type="CDD" id="cd00082">
    <property type="entry name" value="HisKA"/>
    <property type="match status" value="1"/>
</dbReference>
<dbReference type="Pfam" id="PF08447">
    <property type="entry name" value="PAS_3"/>
    <property type="match status" value="3"/>
</dbReference>
<feature type="domain" description="PAS" evidence="9">
    <location>
        <begin position="423"/>
        <end position="493"/>
    </location>
</feature>
<dbReference type="Pfam" id="PF08448">
    <property type="entry name" value="PAS_4"/>
    <property type="match status" value="2"/>
</dbReference>
<dbReference type="InterPro" id="IPR001610">
    <property type="entry name" value="PAC"/>
</dbReference>
<dbReference type="InterPro" id="IPR036890">
    <property type="entry name" value="HATPase_C_sf"/>
</dbReference>
<dbReference type="Pfam" id="PF00072">
    <property type="entry name" value="Response_reg"/>
    <property type="match status" value="1"/>
</dbReference>
<dbReference type="SMART" id="SM00448">
    <property type="entry name" value="REC"/>
    <property type="match status" value="1"/>
</dbReference>
<dbReference type="InterPro" id="IPR036097">
    <property type="entry name" value="HisK_dim/P_sf"/>
</dbReference>
<evidence type="ECO:0000259" key="8">
    <source>
        <dbReference type="PROSITE" id="PS50110"/>
    </source>
</evidence>
<keyword evidence="12" id="KW-1185">Reference proteome</keyword>
<dbReference type="PANTHER" id="PTHR43304">
    <property type="entry name" value="PHYTOCHROME-LIKE PROTEIN CPH1"/>
    <property type="match status" value="1"/>
</dbReference>
<dbReference type="CDD" id="cd18161">
    <property type="entry name" value="REC_hyHK_blue-like"/>
    <property type="match status" value="1"/>
</dbReference>
<organism evidence="11 12">
    <name type="scientific">Aurantimonas marianensis</name>
    <dbReference type="NCBI Taxonomy" id="2920428"/>
    <lineage>
        <taxon>Bacteria</taxon>
        <taxon>Pseudomonadati</taxon>
        <taxon>Pseudomonadota</taxon>
        <taxon>Alphaproteobacteria</taxon>
        <taxon>Hyphomicrobiales</taxon>
        <taxon>Aurantimonadaceae</taxon>
        <taxon>Aurantimonas</taxon>
    </lineage>
</organism>
<dbReference type="SUPFAM" id="SSF47384">
    <property type="entry name" value="Homodimeric domain of signal transducing histidine kinase"/>
    <property type="match status" value="1"/>
</dbReference>
<dbReference type="EC" id="2.7.13.3" evidence="2"/>
<feature type="domain" description="PAC" evidence="10">
    <location>
        <begin position="370"/>
        <end position="422"/>
    </location>
</feature>
<dbReference type="InterPro" id="IPR013655">
    <property type="entry name" value="PAS_fold_3"/>
</dbReference>
<dbReference type="PROSITE" id="PS50113">
    <property type="entry name" value="PAC"/>
    <property type="match status" value="2"/>
</dbReference>
<protein>
    <recommendedName>
        <fullName evidence="2">histidine kinase</fullName>
        <ecNumber evidence="2">2.7.13.3</ecNumber>
    </recommendedName>
</protein>
<feature type="domain" description="Histidine kinase" evidence="7">
    <location>
        <begin position="700"/>
        <end position="924"/>
    </location>
</feature>
<dbReference type="PRINTS" id="PR00344">
    <property type="entry name" value="BCTRLSENSOR"/>
</dbReference>
<dbReference type="InterPro" id="IPR003661">
    <property type="entry name" value="HisK_dim/P_dom"/>
</dbReference>
<dbReference type="SMART" id="SM00086">
    <property type="entry name" value="PAC"/>
    <property type="match status" value="5"/>
</dbReference>
<evidence type="ECO:0000256" key="4">
    <source>
        <dbReference type="ARBA" id="ARBA00022679"/>
    </source>
</evidence>
<name>A0A9X2KGE6_9HYPH</name>
<dbReference type="SMART" id="SM00387">
    <property type="entry name" value="HATPase_c"/>
    <property type="match status" value="1"/>
</dbReference>
<dbReference type="InterPro" id="IPR003594">
    <property type="entry name" value="HATPase_dom"/>
</dbReference>
<evidence type="ECO:0000256" key="5">
    <source>
        <dbReference type="ARBA" id="ARBA00022777"/>
    </source>
</evidence>
<dbReference type="InterPro" id="IPR000700">
    <property type="entry name" value="PAS-assoc_C"/>
</dbReference>
<dbReference type="SUPFAM" id="SSF55874">
    <property type="entry name" value="ATPase domain of HSP90 chaperone/DNA topoisomerase II/histidine kinase"/>
    <property type="match status" value="1"/>
</dbReference>
<dbReference type="SUPFAM" id="SSF55785">
    <property type="entry name" value="PYP-like sensor domain (PAS domain)"/>
    <property type="match status" value="5"/>
</dbReference>
<feature type="domain" description="PAS" evidence="9">
    <location>
        <begin position="576"/>
        <end position="634"/>
    </location>
</feature>
<dbReference type="Gene3D" id="3.30.565.10">
    <property type="entry name" value="Histidine kinase-like ATPase, C-terminal domain"/>
    <property type="match status" value="1"/>
</dbReference>
<comment type="catalytic activity">
    <reaction evidence="1">
        <text>ATP + protein L-histidine = ADP + protein N-phospho-L-histidine.</text>
        <dbReference type="EC" id="2.7.13.3"/>
    </reaction>
</comment>
<dbReference type="InterPro" id="IPR005467">
    <property type="entry name" value="His_kinase_dom"/>
</dbReference>
<dbReference type="Gene3D" id="3.30.450.20">
    <property type="entry name" value="PAS domain"/>
    <property type="match status" value="5"/>
</dbReference>
<keyword evidence="3 6" id="KW-0597">Phosphoprotein</keyword>
<dbReference type="PROSITE" id="PS50112">
    <property type="entry name" value="PAS"/>
    <property type="match status" value="3"/>
</dbReference>
<dbReference type="PANTHER" id="PTHR43304:SF1">
    <property type="entry name" value="PAC DOMAIN-CONTAINING PROTEIN"/>
    <property type="match status" value="1"/>
</dbReference>
<evidence type="ECO:0000256" key="3">
    <source>
        <dbReference type="ARBA" id="ARBA00022553"/>
    </source>
</evidence>
<dbReference type="NCBIfam" id="TIGR00229">
    <property type="entry name" value="sensory_box"/>
    <property type="match status" value="3"/>
</dbReference>
<dbReference type="InterPro" id="IPR035965">
    <property type="entry name" value="PAS-like_dom_sf"/>
</dbReference>
<dbReference type="Gene3D" id="3.40.50.2300">
    <property type="match status" value="1"/>
</dbReference>
<evidence type="ECO:0000259" key="7">
    <source>
        <dbReference type="PROSITE" id="PS50109"/>
    </source>
</evidence>
<dbReference type="GO" id="GO:0000155">
    <property type="term" value="F:phosphorelay sensor kinase activity"/>
    <property type="evidence" value="ECO:0007669"/>
    <property type="project" value="InterPro"/>
</dbReference>
<evidence type="ECO:0000313" key="12">
    <source>
        <dbReference type="Proteomes" id="UP001155220"/>
    </source>
</evidence>
<feature type="domain" description="Response regulatory" evidence="8">
    <location>
        <begin position="947"/>
        <end position="1063"/>
    </location>
</feature>
<dbReference type="InterPro" id="IPR000014">
    <property type="entry name" value="PAS"/>
</dbReference>
<dbReference type="Pfam" id="PF00512">
    <property type="entry name" value="HisKA"/>
    <property type="match status" value="1"/>
</dbReference>
<comment type="caution">
    <text evidence="11">The sequence shown here is derived from an EMBL/GenBank/DDBJ whole genome shotgun (WGS) entry which is preliminary data.</text>
</comment>
<proteinExistence type="predicted"/>
<evidence type="ECO:0000313" key="11">
    <source>
        <dbReference type="EMBL" id="MCP3056754.1"/>
    </source>
</evidence>
<evidence type="ECO:0000259" key="9">
    <source>
        <dbReference type="PROSITE" id="PS50112"/>
    </source>
</evidence>
<dbReference type="RefSeq" id="WP_253965556.1">
    <property type="nucleotide sequence ID" value="NZ_JALHBS010000105.1"/>
</dbReference>
<dbReference type="InterPro" id="IPR013656">
    <property type="entry name" value="PAS_4"/>
</dbReference>
<dbReference type="PROSITE" id="PS50110">
    <property type="entry name" value="RESPONSE_REGULATORY"/>
    <property type="match status" value="1"/>
</dbReference>
<feature type="domain" description="PAS" evidence="9">
    <location>
        <begin position="294"/>
        <end position="366"/>
    </location>
</feature>
<reference evidence="11" key="1">
    <citation type="submission" date="2022-03" db="EMBL/GenBank/DDBJ databases">
        <title>Aurantimonas Liuensis sp. Nov., isolated from the hadal seawater of the Mariana Trench.</title>
        <authorList>
            <person name="Liu R."/>
        </authorList>
    </citation>
    <scope>NUCLEOTIDE SEQUENCE</scope>
    <source>
        <strain evidence="11">LRZ36</strain>
    </source>
</reference>
<dbReference type="Proteomes" id="UP001155220">
    <property type="component" value="Unassembled WGS sequence"/>
</dbReference>
<evidence type="ECO:0000256" key="2">
    <source>
        <dbReference type="ARBA" id="ARBA00012438"/>
    </source>
</evidence>
<dbReference type="InterPro" id="IPR004358">
    <property type="entry name" value="Sig_transdc_His_kin-like_C"/>
</dbReference>
<dbReference type="CDD" id="cd00130">
    <property type="entry name" value="PAS"/>
    <property type="match status" value="4"/>
</dbReference>
<dbReference type="SUPFAM" id="SSF52172">
    <property type="entry name" value="CheY-like"/>
    <property type="match status" value="1"/>
</dbReference>
<accession>A0A9X2KGE6</accession>
<evidence type="ECO:0000256" key="1">
    <source>
        <dbReference type="ARBA" id="ARBA00000085"/>
    </source>
</evidence>
<keyword evidence="5" id="KW-0418">Kinase</keyword>
<evidence type="ECO:0000256" key="6">
    <source>
        <dbReference type="PROSITE-ProRule" id="PRU00169"/>
    </source>
</evidence>
<dbReference type="EMBL" id="JALHBS010000105">
    <property type="protein sequence ID" value="MCP3056754.1"/>
    <property type="molecule type" value="Genomic_DNA"/>
</dbReference>
<dbReference type="InterPro" id="IPR011006">
    <property type="entry name" value="CheY-like_superfamily"/>
</dbReference>
<feature type="domain" description="PAC" evidence="10">
    <location>
        <begin position="118"/>
        <end position="173"/>
    </location>
</feature>
<dbReference type="InterPro" id="IPR001789">
    <property type="entry name" value="Sig_transdc_resp-reg_receiver"/>
</dbReference>
<keyword evidence="4" id="KW-0808">Transferase</keyword>
<feature type="modified residue" description="4-aspartylphosphate" evidence="6">
    <location>
        <position position="997"/>
    </location>
</feature>